<protein>
    <submittedName>
        <fullName evidence="1">Uncharacterized protein</fullName>
    </submittedName>
</protein>
<reference evidence="2" key="1">
    <citation type="submission" date="2016-10" db="EMBL/GenBank/DDBJ databases">
        <authorList>
            <person name="Varghese N."/>
            <person name="Submissions S."/>
        </authorList>
    </citation>
    <scope>NUCLEOTIDE SEQUENCE [LARGE SCALE GENOMIC DNA]</scope>
    <source>
        <strain evidence="2">DSM 17453</strain>
    </source>
</reference>
<name>A0A1H8DDU7_9FLAO</name>
<proteinExistence type="predicted"/>
<keyword evidence="2" id="KW-1185">Reference proteome</keyword>
<dbReference type="Proteomes" id="UP000199450">
    <property type="component" value="Unassembled WGS sequence"/>
</dbReference>
<gene>
    <name evidence="1" type="ORF">SAMN05421856_1132</name>
</gene>
<organism evidence="1 2">
    <name type="scientific">Chryseobacterium taichungense</name>
    <dbReference type="NCBI Taxonomy" id="295069"/>
    <lineage>
        <taxon>Bacteria</taxon>
        <taxon>Pseudomonadati</taxon>
        <taxon>Bacteroidota</taxon>
        <taxon>Flavobacteriia</taxon>
        <taxon>Flavobacteriales</taxon>
        <taxon>Weeksellaceae</taxon>
        <taxon>Chryseobacterium group</taxon>
        <taxon>Chryseobacterium</taxon>
    </lineage>
</organism>
<evidence type="ECO:0000313" key="2">
    <source>
        <dbReference type="Proteomes" id="UP000199450"/>
    </source>
</evidence>
<evidence type="ECO:0000313" key="1">
    <source>
        <dbReference type="EMBL" id="SEN05265.1"/>
    </source>
</evidence>
<dbReference type="EMBL" id="FOBV01000013">
    <property type="protein sequence ID" value="SEN05265.1"/>
    <property type="molecule type" value="Genomic_DNA"/>
</dbReference>
<dbReference type="AlphaFoldDB" id="A0A1H8DDU7"/>
<accession>A0A1H8DDU7</accession>
<sequence length="219" mass="25055">MILRSFGAKRSLSGTTFLHKMKLQMMTLSQLPHFLRFSVRMLFLQVFVIVVFISSQTPFSYSDSTLFISEDSYLYIESPIEISTVTSLSGKNQTSSKQFNATKRKVLFKLKSMSISKNDINQINQACFTIPKSSHYIGNASNPLSIAILGNSSPVKQQQKMMDSVLRVFLVVNHAKKKLLYPLINYFNILKIITNHFSRPPPMFAIFYQIQIARISKHK</sequence>